<evidence type="ECO:0000313" key="10">
    <source>
        <dbReference type="EMBL" id="OHV28293.1"/>
    </source>
</evidence>
<evidence type="ECO:0000313" key="11">
    <source>
        <dbReference type="Proteomes" id="UP000179769"/>
    </source>
</evidence>
<dbReference type="InterPro" id="IPR036259">
    <property type="entry name" value="MFS_trans_sf"/>
</dbReference>
<feature type="transmembrane region" description="Helical" evidence="8">
    <location>
        <begin position="327"/>
        <end position="348"/>
    </location>
</feature>
<feature type="transmembrane region" description="Helical" evidence="8">
    <location>
        <begin position="354"/>
        <end position="378"/>
    </location>
</feature>
<feature type="transmembrane region" description="Helical" evidence="8">
    <location>
        <begin position="419"/>
        <end position="440"/>
    </location>
</feature>
<evidence type="ECO:0000259" key="9">
    <source>
        <dbReference type="PROSITE" id="PS50850"/>
    </source>
</evidence>
<keyword evidence="3" id="KW-1003">Cell membrane</keyword>
<dbReference type="PANTHER" id="PTHR23517">
    <property type="entry name" value="RESISTANCE PROTEIN MDTM, PUTATIVE-RELATED-RELATED"/>
    <property type="match status" value="1"/>
</dbReference>
<evidence type="ECO:0000256" key="8">
    <source>
        <dbReference type="SAM" id="Phobius"/>
    </source>
</evidence>
<evidence type="ECO:0000256" key="6">
    <source>
        <dbReference type="ARBA" id="ARBA00023136"/>
    </source>
</evidence>
<evidence type="ECO:0000256" key="7">
    <source>
        <dbReference type="SAM" id="MobiDB-lite"/>
    </source>
</evidence>
<feature type="transmembrane region" description="Helical" evidence="8">
    <location>
        <begin position="120"/>
        <end position="138"/>
    </location>
</feature>
<feature type="transmembrane region" description="Helical" evidence="8">
    <location>
        <begin position="212"/>
        <end position="233"/>
    </location>
</feature>
<evidence type="ECO:0000256" key="1">
    <source>
        <dbReference type="ARBA" id="ARBA00004651"/>
    </source>
</evidence>
<keyword evidence="11" id="KW-1185">Reference proteome</keyword>
<dbReference type="EMBL" id="MAXA01000213">
    <property type="protein sequence ID" value="OHV28293.1"/>
    <property type="molecule type" value="Genomic_DNA"/>
</dbReference>
<dbReference type="Proteomes" id="UP000179769">
    <property type="component" value="Unassembled WGS sequence"/>
</dbReference>
<dbReference type="GO" id="GO:0005886">
    <property type="term" value="C:plasma membrane"/>
    <property type="evidence" value="ECO:0007669"/>
    <property type="project" value="UniProtKB-SubCell"/>
</dbReference>
<evidence type="ECO:0000256" key="4">
    <source>
        <dbReference type="ARBA" id="ARBA00022692"/>
    </source>
</evidence>
<dbReference type="GO" id="GO:0022857">
    <property type="term" value="F:transmembrane transporter activity"/>
    <property type="evidence" value="ECO:0007669"/>
    <property type="project" value="InterPro"/>
</dbReference>
<feature type="transmembrane region" description="Helical" evidence="8">
    <location>
        <begin position="390"/>
        <end position="413"/>
    </location>
</feature>
<comment type="subcellular location">
    <subcellularLocation>
        <location evidence="1">Cell membrane</location>
        <topology evidence="1">Multi-pass membrane protein</topology>
    </subcellularLocation>
</comment>
<evidence type="ECO:0000256" key="2">
    <source>
        <dbReference type="ARBA" id="ARBA00022448"/>
    </source>
</evidence>
<feature type="transmembrane region" description="Helical" evidence="8">
    <location>
        <begin position="88"/>
        <end position="108"/>
    </location>
</feature>
<keyword evidence="4 8" id="KW-0812">Transmembrane</keyword>
<feature type="region of interest" description="Disordered" evidence="7">
    <location>
        <begin position="1"/>
        <end position="50"/>
    </location>
</feature>
<dbReference type="Pfam" id="PF07690">
    <property type="entry name" value="MFS_1"/>
    <property type="match status" value="1"/>
</dbReference>
<reference evidence="11" key="1">
    <citation type="submission" date="2016-07" db="EMBL/GenBank/DDBJ databases">
        <title>Frankia sp. NRRL B-16219 Genome sequencing.</title>
        <authorList>
            <person name="Ghodhbane-Gtari F."/>
            <person name="Swanson E."/>
            <person name="Gueddou A."/>
            <person name="Louati M."/>
            <person name="Nouioui I."/>
            <person name="Hezbri K."/>
            <person name="Abebe-Akele F."/>
            <person name="Simpson S."/>
            <person name="Morris K."/>
            <person name="Thomas K."/>
            <person name="Gtari M."/>
            <person name="Tisa L.S."/>
        </authorList>
    </citation>
    <scope>NUCLEOTIDE SEQUENCE [LARGE SCALE GENOMIC DNA]</scope>
    <source>
        <strain evidence="11">NRRL B-16219</strain>
    </source>
</reference>
<feature type="domain" description="Major facilitator superfamily (MFS) profile" evidence="9">
    <location>
        <begin position="54"/>
        <end position="444"/>
    </location>
</feature>
<comment type="caution">
    <text evidence="10">The sequence shown here is derived from an EMBL/GenBank/DDBJ whole genome shotgun (WGS) entry which is preliminary data.</text>
</comment>
<dbReference type="RefSeq" id="WP_071063698.1">
    <property type="nucleotide sequence ID" value="NZ_MAXA01000213.1"/>
</dbReference>
<feature type="transmembrane region" description="Helical" evidence="8">
    <location>
        <begin position="179"/>
        <end position="200"/>
    </location>
</feature>
<feature type="transmembrane region" description="Helical" evidence="8">
    <location>
        <begin position="254"/>
        <end position="285"/>
    </location>
</feature>
<accession>A0A1S1Q054</accession>
<name>A0A1S1Q054_9ACTN</name>
<dbReference type="PROSITE" id="PS50850">
    <property type="entry name" value="MFS"/>
    <property type="match status" value="1"/>
</dbReference>
<dbReference type="SUPFAM" id="SSF103473">
    <property type="entry name" value="MFS general substrate transporter"/>
    <property type="match status" value="1"/>
</dbReference>
<keyword evidence="2" id="KW-0813">Transport</keyword>
<gene>
    <name evidence="10" type="ORF">BBK14_03870</name>
</gene>
<feature type="compositionally biased region" description="Low complexity" evidence="7">
    <location>
        <begin position="20"/>
        <end position="41"/>
    </location>
</feature>
<organism evidence="10 11">
    <name type="scientific">Parafrankia soli</name>
    <dbReference type="NCBI Taxonomy" id="2599596"/>
    <lineage>
        <taxon>Bacteria</taxon>
        <taxon>Bacillati</taxon>
        <taxon>Actinomycetota</taxon>
        <taxon>Actinomycetes</taxon>
        <taxon>Frankiales</taxon>
        <taxon>Frankiaceae</taxon>
        <taxon>Parafrankia</taxon>
    </lineage>
</organism>
<keyword evidence="5 8" id="KW-1133">Transmembrane helix</keyword>
<protein>
    <submittedName>
        <fullName evidence="10">MFS transporter</fullName>
    </submittedName>
</protein>
<dbReference type="PANTHER" id="PTHR23517:SF13">
    <property type="entry name" value="MAJOR FACILITATOR SUPERFAMILY MFS_1"/>
    <property type="match status" value="1"/>
</dbReference>
<dbReference type="InterPro" id="IPR011701">
    <property type="entry name" value="MFS"/>
</dbReference>
<dbReference type="Gene3D" id="1.20.1250.20">
    <property type="entry name" value="MFS general substrate transporter like domains"/>
    <property type="match status" value="1"/>
</dbReference>
<evidence type="ECO:0000256" key="3">
    <source>
        <dbReference type="ARBA" id="ARBA00022475"/>
    </source>
</evidence>
<proteinExistence type="predicted"/>
<keyword evidence="6 8" id="KW-0472">Membrane</keyword>
<dbReference type="AlphaFoldDB" id="A0A1S1Q054"/>
<sequence>MPAAGSADLPGGAASGGPDTGTTADAAAPPTRAAPVQPPAGRARRRPSTSRRAGFVLATYAFVVTMLGTTLPTPIYPLYRERFGFSQLMVTVVFATYAVGVIAALLLFGRLSDQVGRRRALLPGLLASAASAAVFLLADNVGVLLVGRVLSGLSAGVFTGTATATLLDLAPPHRRGRATLVATIANMGGLGCGPLLAGLLSQYAPNPLRLTFVVDLALLVPAAVGIWLMPETVEVTGPARPRPQRPRVPPSARSVFVGVALAAFAGFAVLGLYTAVAPAFLGAVLDPPNRAITGLVVFAVFASSACGQASLDVVTRRLAAPGRPPERIGLTVGCAGLVLGMGVLALGLATSSVAGLVIGGVISGASQGIAFRAGLAAVNAASPADRRAEAASAFFVVAYVALSLPVVGVGLLVELTSLTTAGLVFAAIVAALAIVVLALLRTGAGAAAAAGGGAATDGAVPVPARDR</sequence>
<dbReference type="InterPro" id="IPR050171">
    <property type="entry name" value="MFS_Transporters"/>
</dbReference>
<feature type="transmembrane region" description="Helical" evidence="8">
    <location>
        <begin position="144"/>
        <end position="167"/>
    </location>
</feature>
<dbReference type="InterPro" id="IPR020846">
    <property type="entry name" value="MFS_dom"/>
</dbReference>
<feature type="transmembrane region" description="Helical" evidence="8">
    <location>
        <begin position="54"/>
        <end position="76"/>
    </location>
</feature>
<evidence type="ECO:0000256" key="5">
    <source>
        <dbReference type="ARBA" id="ARBA00022989"/>
    </source>
</evidence>
<feature type="transmembrane region" description="Helical" evidence="8">
    <location>
        <begin position="291"/>
        <end position="315"/>
    </location>
</feature>